<dbReference type="CDD" id="cd00130">
    <property type="entry name" value="PAS"/>
    <property type="match status" value="1"/>
</dbReference>
<gene>
    <name evidence="10" type="ORF">B296_00002271</name>
</gene>
<keyword evidence="5" id="KW-0157">Chromophore</keyword>
<reference evidence="10 11" key="1">
    <citation type="journal article" date="2014" name="Agronomy (Basel)">
        <title>A Draft Genome Sequence for Ensete ventricosum, the Drought-Tolerant Tree Against Hunger.</title>
        <authorList>
            <person name="Harrison J."/>
            <person name="Moore K.A."/>
            <person name="Paszkiewicz K."/>
            <person name="Jones T."/>
            <person name="Grant M."/>
            <person name="Ambacheew D."/>
            <person name="Muzemil S."/>
            <person name="Studholme D.J."/>
        </authorList>
    </citation>
    <scope>NUCLEOTIDE SEQUENCE [LARGE SCALE GENOMIC DNA]</scope>
</reference>
<accession>A0A427AS67</accession>
<dbReference type="NCBIfam" id="TIGR00229">
    <property type="entry name" value="sensory_box"/>
    <property type="match status" value="1"/>
</dbReference>
<dbReference type="AlphaFoldDB" id="A0A427AS67"/>
<feature type="compositionally biased region" description="Polar residues" evidence="7">
    <location>
        <begin position="1"/>
        <end position="18"/>
    </location>
</feature>
<dbReference type="GO" id="GO:0009881">
    <property type="term" value="F:photoreceptor activity"/>
    <property type="evidence" value="ECO:0007669"/>
    <property type="project" value="UniProtKB-KW"/>
</dbReference>
<dbReference type="Proteomes" id="UP000287651">
    <property type="component" value="Unassembled WGS sequence"/>
</dbReference>
<proteinExistence type="predicted"/>
<evidence type="ECO:0000256" key="3">
    <source>
        <dbReference type="ARBA" id="ARBA00022630"/>
    </source>
</evidence>
<keyword evidence="4" id="KW-0288">FMN</keyword>
<dbReference type="PROSITE" id="PS50112">
    <property type="entry name" value="PAS"/>
    <property type="match status" value="1"/>
</dbReference>
<evidence type="ECO:0008006" key="12">
    <source>
        <dbReference type="Google" id="ProtNLM"/>
    </source>
</evidence>
<dbReference type="InterPro" id="IPR035965">
    <property type="entry name" value="PAS-like_dom_sf"/>
</dbReference>
<feature type="domain" description="PAS" evidence="8">
    <location>
        <begin position="117"/>
        <end position="190"/>
    </location>
</feature>
<dbReference type="Gene3D" id="3.30.450.20">
    <property type="entry name" value="PAS domain"/>
    <property type="match status" value="1"/>
</dbReference>
<keyword evidence="3" id="KW-0285">Flavoprotein</keyword>
<keyword evidence="1" id="KW-0600">Photoreceptor protein</keyword>
<evidence type="ECO:0000256" key="2">
    <source>
        <dbReference type="ARBA" id="ARBA00022606"/>
    </source>
</evidence>
<evidence type="ECO:0000256" key="7">
    <source>
        <dbReference type="SAM" id="MobiDB-lite"/>
    </source>
</evidence>
<name>A0A427AS67_ENSVE</name>
<dbReference type="GO" id="GO:0005634">
    <property type="term" value="C:nucleus"/>
    <property type="evidence" value="ECO:0007669"/>
    <property type="project" value="TreeGrafter"/>
</dbReference>
<protein>
    <recommendedName>
        <fullName evidence="12">PAS domain-containing protein</fullName>
    </recommendedName>
</protein>
<dbReference type="PANTHER" id="PTHR47429">
    <property type="entry name" value="PROTEIN TWIN LOV 1"/>
    <property type="match status" value="1"/>
</dbReference>
<comment type="caution">
    <text evidence="10">The sequence shown here is derived from an EMBL/GenBank/DDBJ whole genome shotgun (WGS) entry which is preliminary data.</text>
</comment>
<evidence type="ECO:0000313" key="11">
    <source>
        <dbReference type="Proteomes" id="UP000287651"/>
    </source>
</evidence>
<evidence type="ECO:0000256" key="1">
    <source>
        <dbReference type="ARBA" id="ARBA00022543"/>
    </source>
</evidence>
<evidence type="ECO:0000256" key="6">
    <source>
        <dbReference type="ARBA" id="ARBA00023170"/>
    </source>
</evidence>
<keyword evidence="2" id="KW-0716">Sensory transduction</keyword>
<evidence type="ECO:0000256" key="4">
    <source>
        <dbReference type="ARBA" id="ARBA00022643"/>
    </source>
</evidence>
<dbReference type="SUPFAM" id="SSF55785">
    <property type="entry name" value="PYP-like sensor domain (PAS domain)"/>
    <property type="match status" value="1"/>
</dbReference>
<dbReference type="PROSITE" id="PS50113">
    <property type="entry name" value="PAC"/>
    <property type="match status" value="1"/>
</dbReference>
<feature type="domain" description="PAC" evidence="9">
    <location>
        <begin position="191"/>
        <end position="228"/>
    </location>
</feature>
<dbReference type="PANTHER" id="PTHR47429:SF8">
    <property type="entry name" value="PHOTOTROPIN-1-LIKE"/>
    <property type="match status" value="1"/>
</dbReference>
<evidence type="ECO:0000313" key="10">
    <source>
        <dbReference type="EMBL" id="RRT79099.1"/>
    </source>
</evidence>
<sequence length="228" mass="25167">SVKMIPSSSKSEGASGKQNDTELAEKWMAFPTVGSKMPPASTEILEETSKIKITQLLNQKIGEQGIVDNLDGGKSNKKNESLRSSWDRIKMSTEIVSDSTRTSNESSYSLESAIPRVSQELKDALSTLQQTFVVSDATRPDCPIMYASTGFFSMTGYSAKEIIGRNCRFLQGPDTDKLEIAKIREAVRTGKSYCGRLLNYKKDGTKFWNLLTVTPIRDANGNIVKYIG</sequence>
<feature type="region of interest" description="Disordered" evidence="7">
    <location>
        <begin position="1"/>
        <end position="23"/>
    </location>
</feature>
<dbReference type="InterPro" id="IPR000014">
    <property type="entry name" value="PAS"/>
</dbReference>
<evidence type="ECO:0000259" key="8">
    <source>
        <dbReference type="PROSITE" id="PS50112"/>
    </source>
</evidence>
<feature type="non-terminal residue" evidence="10">
    <location>
        <position position="1"/>
    </location>
</feature>
<dbReference type="EMBL" id="AMZH03001495">
    <property type="protein sequence ID" value="RRT79099.1"/>
    <property type="molecule type" value="Genomic_DNA"/>
</dbReference>
<dbReference type="InterPro" id="IPR000700">
    <property type="entry name" value="PAS-assoc_C"/>
</dbReference>
<evidence type="ECO:0000256" key="5">
    <source>
        <dbReference type="ARBA" id="ARBA00022991"/>
    </source>
</evidence>
<dbReference type="Pfam" id="PF13426">
    <property type="entry name" value="PAS_9"/>
    <property type="match status" value="1"/>
</dbReference>
<keyword evidence="6" id="KW-0675">Receptor</keyword>
<organism evidence="10 11">
    <name type="scientific">Ensete ventricosum</name>
    <name type="common">Abyssinian banana</name>
    <name type="synonym">Musa ensete</name>
    <dbReference type="NCBI Taxonomy" id="4639"/>
    <lineage>
        <taxon>Eukaryota</taxon>
        <taxon>Viridiplantae</taxon>
        <taxon>Streptophyta</taxon>
        <taxon>Embryophyta</taxon>
        <taxon>Tracheophyta</taxon>
        <taxon>Spermatophyta</taxon>
        <taxon>Magnoliopsida</taxon>
        <taxon>Liliopsida</taxon>
        <taxon>Zingiberales</taxon>
        <taxon>Musaceae</taxon>
        <taxon>Ensete</taxon>
    </lineage>
</organism>
<evidence type="ECO:0000259" key="9">
    <source>
        <dbReference type="PROSITE" id="PS50113"/>
    </source>
</evidence>